<dbReference type="InterPro" id="IPR011050">
    <property type="entry name" value="Pectin_lyase_fold/virulence"/>
</dbReference>
<evidence type="ECO:0000313" key="4">
    <source>
        <dbReference type="Proteomes" id="UP000219440"/>
    </source>
</evidence>
<dbReference type="Pfam" id="PF13229">
    <property type="entry name" value="Beta_helix"/>
    <property type="match status" value="1"/>
</dbReference>
<dbReference type="OrthoDB" id="3799348at2"/>
<protein>
    <submittedName>
        <fullName evidence="3">Right handed beta helix region</fullName>
    </submittedName>
</protein>
<dbReference type="RefSeq" id="WP_097061697.1">
    <property type="nucleotide sequence ID" value="NZ_BMLC01000004.1"/>
</dbReference>
<dbReference type="InterPro" id="IPR012334">
    <property type="entry name" value="Pectin_lyas_fold"/>
</dbReference>
<keyword evidence="1" id="KW-0812">Transmembrane</keyword>
<keyword evidence="4" id="KW-1185">Reference proteome</keyword>
<evidence type="ECO:0000256" key="1">
    <source>
        <dbReference type="SAM" id="Phobius"/>
    </source>
</evidence>
<reference evidence="3 4" key="1">
    <citation type="submission" date="2017-09" db="EMBL/GenBank/DDBJ databases">
        <authorList>
            <person name="Ehlers B."/>
            <person name="Leendertz F.H."/>
        </authorList>
    </citation>
    <scope>NUCLEOTIDE SEQUENCE [LARGE SCALE GENOMIC DNA]</scope>
    <source>
        <strain evidence="3 4">CGMCC 1.05381</strain>
    </source>
</reference>
<organism evidence="3 4">
    <name type="scientific">Salinibacterium xinjiangense</name>
    <dbReference type="NCBI Taxonomy" id="386302"/>
    <lineage>
        <taxon>Bacteria</taxon>
        <taxon>Bacillati</taxon>
        <taxon>Actinomycetota</taxon>
        <taxon>Actinomycetes</taxon>
        <taxon>Micrococcales</taxon>
        <taxon>Microbacteriaceae</taxon>
        <taxon>Salinibacterium</taxon>
    </lineage>
</organism>
<dbReference type="Proteomes" id="UP000219440">
    <property type="component" value="Unassembled WGS sequence"/>
</dbReference>
<dbReference type="EMBL" id="OCST01000005">
    <property type="protein sequence ID" value="SOE72880.1"/>
    <property type="molecule type" value="Genomic_DNA"/>
</dbReference>
<dbReference type="InterPro" id="IPR039448">
    <property type="entry name" value="Beta_helix"/>
</dbReference>
<feature type="domain" description="Right handed beta helix" evidence="2">
    <location>
        <begin position="391"/>
        <end position="521"/>
    </location>
</feature>
<proteinExistence type="predicted"/>
<dbReference type="SUPFAM" id="SSF51126">
    <property type="entry name" value="Pectin lyase-like"/>
    <property type="match status" value="1"/>
</dbReference>
<dbReference type="AlphaFoldDB" id="A0A2C9A1F4"/>
<evidence type="ECO:0000313" key="3">
    <source>
        <dbReference type="EMBL" id="SOE72880.1"/>
    </source>
</evidence>
<dbReference type="SMART" id="SM00710">
    <property type="entry name" value="PbH1"/>
    <property type="match status" value="9"/>
</dbReference>
<sequence>MSRVRAGLIGASVGVAVGAILVGLVVNGVDFGDVKPDAVGRNEIAANGTIQGDLYSGTPELESRLVQIEDERLVYARTAASVARWGDISTDGPFRLDTGAAFTLVLTARAEPYTIEDLLALAPNTFVAQDANTYLLSESVVVMEGATLALNADRGVTIRMESDASKFVSIVTLGGALTIAGSDLAPVSMLSWDSQLAAPDTVTDDGRAYIRAIGGQATLSDADFANLGFWSGNTGGLALTGSEAAGPFNVADMSALTDKAAPEVAGAFLLPAGALKGDVSAPTVSPLVSAKVDNVSIDGNAFGLFVTSAVNVRVSHSDITNSLVDGLVFHRFVKDSTVIDTTSSNNAVDGFTLARSSTGVIFDRVTASANGRNGISLDGQPLADGPSAIGSEVESYGDNRITDSDLLENGRYGVEISGGRDVTVAANRIASNQVGVVINHGSFGAIIKNNDFGEQGLQSVAVRDGVMQAAVSNNTFAGGDTAIYVRNAGVAITDNTLTSLSNHGVTVMGDAGAVSVVGNSISGYGTLPIYDREAVGFTPGINDLDGWHPATTPAAVLKSIFRPLTIIWLVLALLLLATMVGPRSLRFGAYRHPYANRAPLQTLSKGVIARHSVSRVSE</sequence>
<keyword evidence="1" id="KW-1133">Transmembrane helix</keyword>
<accession>A0A2C9A1F4</accession>
<dbReference type="Gene3D" id="2.160.20.10">
    <property type="entry name" value="Single-stranded right-handed beta-helix, Pectin lyase-like"/>
    <property type="match status" value="1"/>
</dbReference>
<gene>
    <name evidence="3" type="ORF">SAMN06296378_2649</name>
</gene>
<dbReference type="InterPro" id="IPR006626">
    <property type="entry name" value="PbH1"/>
</dbReference>
<feature type="transmembrane region" description="Helical" evidence="1">
    <location>
        <begin position="560"/>
        <end position="581"/>
    </location>
</feature>
<keyword evidence="1" id="KW-0472">Membrane</keyword>
<evidence type="ECO:0000259" key="2">
    <source>
        <dbReference type="Pfam" id="PF13229"/>
    </source>
</evidence>
<name>A0A2C9A1F4_9MICO</name>